<protein>
    <submittedName>
        <fullName evidence="3">Uncharacterized protein</fullName>
    </submittedName>
</protein>
<dbReference type="EMBL" id="JAIWYP010000004">
    <property type="protein sequence ID" value="KAH3831354.1"/>
    <property type="molecule type" value="Genomic_DNA"/>
</dbReference>
<keyword evidence="4" id="KW-1185">Reference proteome</keyword>
<keyword evidence="1" id="KW-0732">Signal</keyword>
<evidence type="ECO:0000313" key="3">
    <source>
        <dbReference type="EMBL" id="KAH3842649.1"/>
    </source>
</evidence>
<organism evidence="3 4">
    <name type="scientific">Dreissena polymorpha</name>
    <name type="common">Zebra mussel</name>
    <name type="synonym">Mytilus polymorpha</name>
    <dbReference type="NCBI Taxonomy" id="45954"/>
    <lineage>
        <taxon>Eukaryota</taxon>
        <taxon>Metazoa</taxon>
        <taxon>Spiralia</taxon>
        <taxon>Lophotrochozoa</taxon>
        <taxon>Mollusca</taxon>
        <taxon>Bivalvia</taxon>
        <taxon>Autobranchia</taxon>
        <taxon>Heteroconchia</taxon>
        <taxon>Euheterodonta</taxon>
        <taxon>Imparidentia</taxon>
        <taxon>Neoheterodontei</taxon>
        <taxon>Myida</taxon>
        <taxon>Dreissenoidea</taxon>
        <taxon>Dreissenidae</taxon>
        <taxon>Dreissena</taxon>
    </lineage>
</organism>
<reference evidence="3" key="2">
    <citation type="submission" date="2020-11" db="EMBL/GenBank/DDBJ databases">
        <authorList>
            <person name="McCartney M.A."/>
            <person name="Auch B."/>
            <person name="Kono T."/>
            <person name="Mallez S."/>
            <person name="Becker A."/>
            <person name="Gohl D.M."/>
            <person name="Silverstein K.A.T."/>
            <person name="Koren S."/>
            <person name="Bechman K.B."/>
            <person name="Herman A."/>
            <person name="Abrahante J.E."/>
            <person name="Garbe J."/>
        </authorList>
    </citation>
    <scope>NUCLEOTIDE SEQUENCE</scope>
    <source>
        <strain evidence="3">Duluth1</strain>
        <tissue evidence="3">Whole animal</tissue>
    </source>
</reference>
<evidence type="ECO:0000313" key="2">
    <source>
        <dbReference type="EMBL" id="KAH3831354.1"/>
    </source>
</evidence>
<feature type="signal peptide" evidence="1">
    <location>
        <begin position="1"/>
        <end position="24"/>
    </location>
</feature>
<reference evidence="3" key="1">
    <citation type="journal article" date="2019" name="bioRxiv">
        <title>The Genome of the Zebra Mussel, Dreissena polymorpha: A Resource for Invasive Species Research.</title>
        <authorList>
            <person name="McCartney M.A."/>
            <person name="Auch B."/>
            <person name="Kono T."/>
            <person name="Mallez S."/>
            <person name="Zhang Y."/>
            <person name="Obille A."/>
            <person name="Becker A."/>
            <person name="Abrahante J.E."/>
            <person name="Garbe J."/>
            <person name="Badalamenti J.P."/>
            <person name="Herman A."/>
            <person name="Mangelson H."/>
            <person name="Liachko I."/>
            <person name="Sullivan S."/>
            <person name="Sone E.D."/>
            <person name="Koren S."/>
            <person name="Silverstein K.A.T."/>
            <person name="Beckman K.B."/>
            <person name="Gohl D.M."/>
        </authorList>
    </citation>
    <scope>NUCLEOTIDE SEQUENCE</scope>
    <source>
        <strain evidence="3">Duluth1</strain>
        <tissue evidence="3">Whole animal</tissue>
    </source>
</reference>
<dbReference type="AlphaFoldDB" id="A0A9D4KNB6"/>
<feature type="chain" id="PRO_5040045496" evidence="1">
    <location>
        <begin position="25"/>
        <end position="89"/>
    </location>
</feature>
<dbReference type="EMBL" id="JAIWYP010000004">
    <property type="protein sequence ID" value="KAH3842649.1"/>
    <property type="molecule type" value="Genomic_DNA"/>
</dbReference>
<accession>A0A9D4KNB6</accession>
<comment type="caution">
    <text evidence="3">The sequence shown here is derived from an EMBL/GenBank/DDBJ whole genome shotgun (WGS) entry which is preliminary data.</text>
</comment>
<sequence length="89" mass="10065">MPAIKVVSAMCLVSFMMLFGECNGAQCCTSYTGRFGLQHSAKLCSTYCCTDLTVSTYKTCFRMQQEWFPHRKGPKIAVEHGSKITYTFR</sequence>
<proteinExistence type="predicted"/>
<evidence type="ECO:0000313" key="4">
    <source>
        <dbReference type="Proteomes" id="UP000828390"/>
    </source>
</evidence>
<dbReference type="Proteomes" id="UP000828390">
    <property type="component" value="Unassembled WGS sequence"/>
</dbReference>
<name>A0A9D4KNB6_DREPO</name>
<evidence type="ECO:0000256" key="1">
    <source>
        <dbReference type="SAM" id="SignalP"/>
    </source>
</evidence>
<gene>
    <name evidence="2" type="ORF">DPMN_104617</name>
    <name evidence="3" type="ORF">DPMN_116151</name>
</gene>